<dbReference type="Pfam" id="PF01123">
    <property type="entry name" value="Stap_Strp_toxin"/>
    <property type="match status" value="1"/>
</dbReference>
<dbReference type="Proteomes" id="UP000000564">
    <property type="component" value="Chromosome"/>
</dbReference>
<evidence type="ECO:0000256" key="2">
    <source>
        <dbReference type="ARBA" id="ARBA00022656"/>
    </source>
</evidence>
<dbReference type="InterPro" id="IPR008992">
    <property type="entry name" value="Enterotoxin"/>
</dbReference>
<evidence type="ECO:0000256" key="6">
    <source>
        <dbReference type="SAM" id="SignalP"/>
    </source>
</evidence>
<keyword evidence="5" id="KW-1015">Disulfide bond</keyword>
<evidence type="ECO:0000259" key="7">
    <source>
        <dbReference type="Pfam" id="PF01123"/>
    </source>
</evidence>
<evidence type="ECO:0000256" key="1">
    <source>
        <dbReference type="ARBA" id="ARBA00008401"/>
    </source>
</evidence>
<dbReference type="InterPro" id="IPR006177">
    <property type="entry name" value="Toxin_bac"/>
</dbReference>
<feature type="chain" id="PRO_5002599663" evidence="6">
    <location>
        <begin position="27"/>
        <end position="260"/>
    </location>
</feature>
<keyword evidence="4" id="KW-0843">Virulence</keyword>
<name>A0A0H2UUW2_STRP3</name>
<dbReference type="HOGENOM" id="CLU_093855_0_1_9"/>
<dbReference type="SUPFAM" id="SSF50203">
    <property type="entry name" value="Bacterial enterotoxins"/>
    <property type="match status" value="1"/>
</dbReference>
<dbReference type="AlphaFoldDB" id="A0A0H2UUW2"/>
<organism evidence="9 10">
    <name type="scientific">Streptococcus pyogenes serotype M3 (strain ATCC BAA-595 / MGAS315)</name>
    <dbReference type="NCBI Taxonomy" id="198466"/>
    <lineage>
        <taxon>Bacteria</taxon>
        <taxon>Bacillati</taxon>
        <taxon>Bacillota</taxon>
        <taxon>Bacilli</taxon>
        <taxon>Lactobacillales</taxon>
        <taxon>Streptococcaceae</taxon>
        <taxon>Streptococcus</taxon>
    </lineage>
</organism>
<dbReference type="PRINTS" id="PR01898">
    <property type="entry name" value="SAGSUPRFAMLY"/>
</dbReference>
<dbReference type="InterPro" id="IPR006173">
    <property type="entry name" value="Staph_tox_OB"/>
</dbReference>
<dbReference type="PROSITE" id="PS00278">
    <property type="entry name" value="STAPH_STREP_TOXIN_2"/>
    <property type="match status" value="1"/>
</dbReference>
<dbReference type="GO" id="GO:0090729">
    <property type="term" value="F:toxin activity"/>
    <property type="evidence" value="ECO:0007669"/>
    <property type="project" value="UniProtKB-KW"/>
</dbReference>
<feature type="signal peptide" evidence="6">
    <location>
        <begin position="1"/>
        <end position="26"/>
    </location>
</feature>
<dbReference type="RefSeq" id="WP_002988472.1">
    <property type="nucleotide sequence ID" value="NC_004070.1"/>
</dbReference>
<feature type="disulfide bond" evidence="5">
    <location>
        <begin position="119"/>
        <end position="134"/>
    </location>
</feature>
<dbReference type="InterPro" id="IPR006126">
    <property type="entry name" value="Staph/Strept_toxin_CS"/>
</dbReference>
<dbReference type="InterPro" id="IPR013307">
    <property type="entry name" value="Superantigen_bac"/>
</dbReference>
<dbReference type="Gene3D" id="2.40.50.110">
    <property type="match status" value="1"/>
</dbReference>
<evidence type="ECO:0000313" key="9">
    <source>
        <dbReference type="EMBL" id="AAM79527.1"/>
    </source>
</evidence>
<dbReference type="InterPro" id="IPR006123">
    <property type="entry name" value="Toxin_b-grasp_Staph/Strep"/>
</dbReference>
<dbReference type="Gene3D" id="3.10.20.120">
    <property type="match status" value="1"/>
</dbReference>
<evidence type="ECO:0000259" key="8">
    <source>
        <dbReference type="Pfam" id="PF02876"/>
    </source>
</evidence>
<protein>
    <submittedName>
        <fullName evidence="9">Streptococcal superantigen SSA-phage-associated</fullName>
    </submittedName>
</protein>
<keyword evidence="3 6" id="KW-0732">Signal</keyword>
<dbReference type="PRINTS" id="PR00279">
    <property type="entry name" value="BACTRLTOXIN"/>
</dbReference>
<dbReference type="Pfam" id="PF02876">
    <property type="entry name" value="Stap_Strp_tox_C"/>
    <property type="match status" value="1"/>
</dbReference>
<proteinExistence type="inferred from homology"/>
<feature type="domain" description="Staphylococcal/Streptococcal toxin beta-grasp" evidence="8">
    <location>
        <begin position="153"/>
        <end position="257"/>
    </location>
</feature>
<dbReference type="InterPro" id="IPR016091">
    <property type="entry name" value="SuperAg_toxin_C"/>
</dbReference>
<evidence type="ECO:0000256" key="3">
    <source>
        <dbReference type="ARBA" id="ARBA00022729"/>
    </source>
</evidence>
<dbReference type="SUPFAM" id="SSF54334">
    <property type="entry name" value="Superantigen toxins, C-terminal domain"/>
    <property type="match status" value="1"/>
</dbReference>
<evidence type="ECO:0000256" key="4">
    <source>
        <dbReference type="ARBA" id="ARBA00023026"/>
    </source>
</evidence>
<dbReference type="KEGG" id="spg:SpyM3_0920"/>
<gene>
    <name evidence="9" type="primary">ssa</name>
    <name evidence="9" type="ordered locus">SpyM3_0920</name>
</gene>
<reference evidence="9 10" key="1">
    <citation type="journal article" date="2002" name="Proc. Natl. Acad. Sci. U.S.A.">
        <title>Genome sequence of a serotype M3 strain of group A Streptococcus: phage-encoded toxins, the high-virulence phenotype, and clone emergence.</title>
        <authorList>
            <person name="Beres S.B."/>
            <person name="Sylva G.L."/>
            <person name="Barbian K.D."/>
            <person name="Lei B."/>
            <person name="Hoff J.S."/>
            <person name="Mammarella N.D."/>
            <person name="Liu M.Y."/>
            <person name="Smoot J.C."/>
            <person name="Porcella S.F."/>
            <person name="Parkins L.D."/>
            <person name="Campbell D.S."/>
            <person name="Smith T.M."/>
            <person name="McCormick J.K."/>
            <person name="Leung D.Y."/>
            <person name="Schlievert P.M."/>
            <person name="Musser J.M."/>
        </authorList>
    </citation>
    <scope>NUCLEOTIDE SEQUENCE [LARGE SCALE GENOMIC DNA]</scope>
    <source>
        <strain evidence="10">ATCC BAA-595 / MGAS315</strain>
    </source>
</reference>
<evidence type="ECO:0000313" key="10">
    <source>
        <dbReference type="Proteomes" id="UP000000564"/>
    </source>
</evidence>
<dbReference type="EMBL" id="AE014074">
    <property type="protein sequence ID" value="AAM79527.1"/>
    <property type="molecule type" value="Genomic_DNA"/>
</dbReference>
<keyword evidence="2" id="KW-0800">Toxin</keyword>
<evidence type="ECO:0000256" key="5">
    <source>
        <dbReference type="PIRSR" id="PIRSR613307-50"/>
    </source>
</evidence>
<feature type="domain" description="Staphylococcal/Streptococcal toxin OB-fold" evidence="7">
    <location>
        <begin position="49"/>
        <end position="141"/>
    </location>
</feature>
<sequence length="260" mass="29767">MNKRIRILVVACVVFCAQLLSISVFASSQPDPTPEQLNKSSQFTGVMGNLRCLYDNHFVEGTNVRSTGQLLQHDLIFPIKDLKLKNYDSVKTEFNSKDLAAKYKNKDVDIFGSNYYYNCYYSEGNSCKNAKKTCMYGGVTEHHRNQIEGKFPNITVKVYEDNENILSFDITTNKKQVTVQELDCKTRKILVSRKNLYEFNNSPYETGYIKFIESSGDSFWYDMMPAPGAIFDQSKYLMLYNDNKTVSSSAIAIEVHLTKK</sequence>
<dbReference type="GO" id="GO:0005576">
    <property type="term" value="C:extracellular region"/>
    <property type="evidence" value="ECO:0007669"/>
    <property type="project" value="InterPro"/>
</dbReference>
<comment type="similarity">
    <text evidence="1">Belongs to the staphylococcal/streptococcal toxin family.</text>
</comment>
<accession>A0A0H2UUW2</accession>
<dbReference type="PROSITE" id="PS00277">
    <property type="entry name" value="STAPH_STREP_TOXIN_1"/>
    <property type="match status" value="1"/>
</dbReference>